<proteinExistence type="predicted"/>
<evidence type="ECO:0000313" key="1">
    <source>
        <dbReference type="EMBL" id="CAF1415797.1"/>
    </source>
</evidence>
<sequence length="136" mass="15680">MKNEYLQKVVFRKYEDGGGLTKIFRDPNRSLGLNTIKRWCKMIRDTGCIQLSTTPGAPCLARTRKTIRKVKHKLDRKKTVSARSSANDYGISKSSVHRILTGDLGLYAYKVRSGPKLTDQQRKKRKEFVNWIDNSF</sequence>
<protein>
    <submittedName>
        <fullName evidence="1">Uncharacterized protein</fullName>
    </submittedName>
</protein>
<accession>A0A815M851</accession>
<evidence type="ECO:0000313" key="2">
    <source>
        <dbReference type="Proteomes" id="UP000663828"/>
    </source>
</evidence>
<dbReference type="EMBL" id="CAJNOR010003456">
    <property type="protein sequence ID" value="CAF1415797.1"/>
    <property type="molecule type" value="Genomic_DNA"/>
</dbReference>
<organism evidence="1 2">
    <name type="scientific">Adineta ricciae</name>
    <name type="common">Rotifer</name>
    <dbReference type="NCBI Taxonomy" id="249248"/>
    <lineage>
        <taxon>Eukaryota</taxon>
        <taxon>Metazoa</taxon>
        <taxon>Spiralia</taxon>
        <taxon>Gnathifera</taxon>
        <taxon>Rotifera</taxon>
        <taxon>Eurotatoria</taxon>
        <taxon>Bdelloidea</taxon>
        <taxon>Adinetida</taxon>
        <taxon>Adinetidae</taxon>
        <taxon>Adineta</taxon>
    </lineage>
</organism>
<comment type="caution">
    <text evidence="1">The sequence shown here is derived from an EMBL/GenBank/DDBJ whole genome shotgun (WGS) entry which is preliminary data.</text>
</comment>
<gene>
    <name evidence="1" type="ORF">XAT740_LOCUS34930</name>
</gene>
<reference evidence="1" key="1">
    <citation type="submission" date="2021-02" db="EMBL/GenBank/DDBJ databases">
        <authorList>
            <person name="Nowell W R."/>
        </authorList>
    </citation>
    <scope>NUCLEOTIDE SEQUENCE</scope>
</reference>
<dbReference type="PANTHER" id="PTHR46068">
    <property type="entry name" value="PROTEIN CBG27172"/>
    <property type="match status" value="1"/>
</dbReference>
<dbReference type="PANTHER" id="PTHR46068:SF1">
    <property type="entry name" value="TRANSPOSASE IS30-LIKE HTH DOMAIN-CONTAINING PROTEIN"/>
    <property type="match status" value="1"/>
</dbReference>
<keyword evidence="2" id="KW-1185">Reference proteome</keyword>
<dbReference type="AlphaFoldDB" id="A0A815M851"/>
<dbReference type="Proteomes" id="UP000663828">
    <property type="component" value="Unassembled WGS sequence"/>
</dbReference>
<name>A0A815M851_ADIRI</name>